<feature type="non-terminal residue" evidence="2">
    <location>
        <position position="89"/>
    </location>
</feature>
<gene>
    <name evidence="2" type="ORF">KI387_003414</name>
</gene>
<keyword evidence="3" id="KW-1185">Reference proteome</keyword>
<evidence type="ECO:0000313" key="2">
    <source>
        <dbReference type="EMBL" id="KAH9331306.1"/>
    </source>
</evidence>
<name>A0AA38GXZ5_TAXCH</name>
<dbReference type="AlphaFoldDB" id="A0AA38GXZ5"/>
<dbReference type="EMBL" id="JAHRHJ020000001">
    <property type="protein sequence ID" value="KAH9331306.1"/>
    <property type="molecule type" value="Genomic_DNA"/>
</dbReference>
<accession>A0AA38GXZ5</accession>
<evidence type="ECO:0000256" key="1">
    <source>
        <dbReference type="SAM" id="MobiDB-lite"/>
    </source>
</evidence>
<dbReference type="Proteomes" id="UP000824469">
    <property type="component" value="Unassembled WGS sequence"/>
</dbReference>
<organism evidence="2 3">
    <name type="scientific">Taxus chinensis</name>
    <name type="common">Chinese yew</name>
    <name type="synonym">Taxus wallichiana var. chinensis</name>
    <dbReference type="NCBI Taxonomy" id="29808"/>
    <lineage>
        <taxon>Eukaryota</taxon>
        <taxon>Viridiplantae</taxon>
        <taxon>Streptophyta</taxon>
        <taxon>Embryophyta</taxon>
        <taxon>Tracheophyta</taxon>
        <taxon>Spermatophyta</taxon>
        <taxon>Pinopsida</taxon>
        <taxon>Pinidae</taxon>
        <taxon>Conifers II</taxon>
        <taxon>Cupressales</taxon>
        <taxon>Taxaceae</taxon>
        <taxon>Taxus</taxon>
    </lineage>
</organism>
<feature type="non-terminal residue" evidence="2">
    <location>
        <position position="1"/>
    </location>
</feature>
<evidence type="ECO:0000313" key="3">
    <source>
        <dbReference type="Proteomes" id="UP000824469"/>
    </source>
</evidence>
<protein>
    <submittedName>
        <fullName evidence="2">Uncharacterized protein</fullName>
    </submittedName>
</protein>
<reference evidence="2 3" key="1">
    <citation type="journal article" date="2021" name="Nat. Plants">
        <title>The Taxus genome provides insights into paclitaxel biosynthesis.</title>
        <authorList>
            <person name="Xiong X."/>
            <person name="Gou J."/>
            <person name="Liao Q."/>
            <person name="Li Y."/>
            <person name="Zhou Q."/>
            <person name="Bi G."/>
            <person name="Li C."/>
            <person name="Du R."/>
            <person name="Wang X."/>
            <person name="Sun T."/>
            <person name="Guo L."/>
            <person name="Liang H."/>
            <person name="Lu P."/>
            <person name="Wu Y."/>
            <person name="Zhang Z."/>
            <person name="Ro D.K."/>
            <person name="Shang Y."/>
            <person name="Huang S."/>
            <person name="Yan J."/>
        </authorList>
    </citation>
    <scope>NUCLEOTIDE SEQUENCE [LARGE SCALE GENOMIC DNA]</scope>
    <source>
        <strain evidence="2">Ta-2019</strain>
    </source>
</reference>
<feature type="region of interest" description="Disordered" evidence="1">
    <location>
        <begin position="51"/>
        <end position="70"/>
    </location>
</feature>
<comment type="caution">
    <text evidence="2">The sequence shown here is derived from an EMBL/GenBank/DDBJ whole genome shotgun (WGS) entry which is preliminary data.</text>
</comment>
<sequence>FPEKPTTYQFQHLVAVSVPDRLNPCCVLLSMVVITRKQAVAMVSHACSVPFPESPPSHPMGNPTDTSEVPKIPVGDKEFVKFLDANPSA</sequence>
<proteinExistence type="predicted"/>